<reference evidence="5 6" key="1">
    <citation type="journal article" date="2024" name="Nat. Commun.">
        <title>Phylogenomics reveals the evolutionary origins of lichenization in chlorophyte algae.</title>
        <authorList>
            <person name="Puginier C."/>
            <person name="Libourel C."/>
            <person name="Otte J."/>
            <person name="Skaloud P."/>
            <person name="Haon M."/>
            <person name="Grisel S."/>
            <person name="Petersen M."/>
            <person name="Berrin J.G."/>
            <person name="Delaux P.M."/>
            <person name="Dal Grande F."/>
            <person name="Keller J."/>
        </authorList>
    </citation>
    <scope>NUCLEOTIDE SEQUENCE [LARGE SCALE GENOMIC DNA]</scope>
    <source>
        <strain evidence="5 6">SAG 2043</strain>
    </source>
</reference>
<feature type="region of interest" description="Disordered" evidence="3">
    <location>
        <begin position="12"/>
        <end position="43"/>
    </location>
</feature>
<organism evidence="5 6">
    <name type="scientific">[Myrmecia] bisecta</name>
    <dbReference type="NCBI Taxonomy" id="41462"/>
    <lineage>
        <taxon>Eukaryota</taxon>
        <taxon>Viridiplantae</taxon>
        <taxon>Chlorophyta</taxon>
        <taxon>core chlorophytes</taxon>
        <taxon>Trebouxiophyceae</taxon>
        <taxon>Trebouxiales</taxon>
        <taxon>Trebouxiaceae</taxon>
        <taxon>Myrmecia</taxon>
    </lineage>
</organism>
<evidence type="ECO:0000313" key="6">
    <source>
        <dbReference type="Proteomes" id="UP001489004"/>
    </source>
</evidence>
<evidence type="ECO:0000259" key="4">
    <source>
        <dbReference type="PROSITE" id="PS51371"/>
    </source>
</evidence>
<dbReference type="EMBL" id="JALJOR010000012">
    <property type="protein sequence ID" value="KAK9807863.1"/>
    <property type="molecule type" value="Genomic_DNA"/>
</dbReference>
<evidence type="ECO:0000256" key="3">
    <source>
        <dbReference type="SAM" id="MobiDB-lite"/>
    </source>
</evidence>
<dbReference type="SMART" id="SM00116">
    <property type="entry name" value="CBS"/>
    <property type="match status" value="2"/>
</dbReference>
<evidence type="ECO:0000313" key="5">
    <source>
        <dbReference type="EMBL" id="KAK9807863.1"/>
    </source>
</evidence>
<keyword evidence="6" id="KW-1185">Reference proteome</keyword>
<evidence type="ECO:0000256" key="2">
    <source>
        <dbReference type="PROSITE-ProRule" id="PRU00703"/>
    </source>
</evidence>
<keyword evidence="2" id="KW-0129">CBS domain</keyword>
<dbReference type="PANTHER" id="PTHR48108">
    <property type="entry name" value="CBS DOMAIN-CONTAINING PROTEIN CBSX2, CHLOROPLASTIC"/>
    <property type="match status" value="1"/>
</dbReference>
<dbReference type="PANTHER" id="PTHR48108:SF6">
    <property type="entry name" value="CBS DOMAIN-CONTAINING PROTEIN CBSX1, CHLOROPLASTIC"/>
    <property type="match status" value="1"/>
</dbReference>
<dbReference type="Pfam" id="PF00571">
    <property type="entry name" value="CBS"/>
    <property type="match status" value="2"/>
</dbReference>
<accession>A0AAW1PI48</accession>
<dbReference type="SUPFAM" id="SSF54631">
    <property type="entry name" value="CBS-domain pair"/>
    <property type="match status" value="1"/>
</dbReference>
<dbReference type="InterPro" id="IPR046342">
    <property type="entry name" value="CBS_dom_sf"/>
</dbReference>
<feature type="domain" description="CBS" evidence="4">
    <location>
        <begin position="86"/>
        <end position="146"/>
    </location>
</feature>
<feature type="compositionally biased region" description="Low complexity" evidence="3">
    <location>
        <begin position="12"/>
        <end position="29"/>
    </location>
</feature>
<comment type="caution">
    <text evidence="5">The sequence shown here is derived from an EMBL/GenBank/DDBJ whole genome shotgun (WGS) entry which is preliminary data.</text>
</comment>
<dbReference type="Gene3D" id="3.10.580.10">
    <property type="entry name" value="CBS-domain"/>
    <property type="match status" value="1"/>
</dbReference>
<evidence type="ECO:0000256" key="1">
    <source>
        <dbReference type="ARBA" id="ARBA00022737"/>
    </source>
</evidence>
<sequence length="238" mass="25825">MAGVLQCSDLVTQTGRHSRQQSSHSCSTSAPLRAPQRSPAAGGIVGAHSRATVVLPRRNVAPLAAVASERPPSFVPRAPECVEDVMTRGKIYQCREDTTVDEALEMMVRNKITGLPVVDRDNRVIGVVSDYDLLSLDGISGKMQKTGMFPDTSMEWKAFHEVQKLVVKNAGKLVSDVMTPDPLVVRPHTNVEAAARILLERKVRRLPVVDDDGKLVGIFTRGDVIKAALANRRAAQGL</sequence>
<feature type="domain" description="CBS" evidence="4">
    <location>
        <begin position="178"/>
        <end position="235"/>
    </location>
</feature>
<gene>
    <name evidence="5" type="ORF">WJX72_011576</name>
</gene>
<proteinExistence type="predicted"/>
<name>A0AAW1PI48_9CHLO</name>
<protein>
    <recommendedName>
        <fullName evidence="4">CBS domain-containing protein</fullName>
    </recommendedName>
</protein>
<dbReference type="Proteomes" id="UP001489004">
    <property type="component" value="Unassembled WGS sequence"/>
</dbReference>
<dbReference type="PROSITE" id="PS51371">
    <property type="entry name" value="CBS"/>
    <property type="match status" value="2"/>
</dbReference>
<dbReference type="AlphaFoldDB" id="A0AAW1PI48"/>
<keyword evidence="1" id="KW-0677">Repeat</keyword>
<dbReference type="InterPro" id="IPR051462">
    <property type="entry name" value="CBS_domain-containing"/>
</dbReference>
<dbReference type="InterPro" id="IPR000644">
    <property type="entry name" value="CBS_dom"/>
</dbReference>